<comment type="caution">
    <text evidence="2">The sequence shown here is derived from an EMBL/GenBank/DDBJ whole genome shotgun (WGS) entry which is preliminary data.</text>
</comment>
<accession>A0A5J4R3N5</accession>
<keyword evidence="1" id="KW-0812">Transmembrane</keyword>
<evidence type="ECO:0000313" key="2">
    <source>
        <dbReference type="EMBL" id="KAA6327960.1"/>
    </source>
</evidence>
<evidence type="ECO:0000256" key="1">
    <source>
        <dbReference type="SAM" id="Phobius"/>
    </source>
</evidence>
<gene>
    <name evidence="2" type="ORF">EZS27_023098</name>
</gene>
<organism evidence="2">
    <name type="scientific">termite gut metagenome</name>
    <dbReference type="NCBI Taxonomy" id="433724"/>
    <lineage>
        <taxon>unclassified sequences</taxon>
        <taxon>metagenomes</taxon>
        <taxon>organismal metagenomes</taxon>
    </lineage>
</organism>
<sequence>MSFFQHTEFIPIVTMIASMATVLYSIIAFRTLFEMKKQRENTYRPELITTKTRFALIKYESDIIGTEKFITITKDIKRKDIPSYKIPLYNIGLGTAKDIKTSFEFPYEKSIEIIKKMYEDLNIKFEKKIEWRKDDNDNFVLVTDKTQFHTWSMEENYDYLMPISQEKVNGYVHIPPCIDFLLFSYCEAELATDKHLNTFPDFYLNIEYSDIASKKHLKRVKLKFNPTGIASDFVLGYISSITN</sequence>
<dbReference type="AlphaFoldDB" id="A0A5J4R3N5"/>
<dbReference type="EMBL" id="SNRY01001901">
    <property type="protein sequence ID" value="KAA6327960.1"/>
    <property type="molecule type" value="Genomic_DNA"/>
</dbReference>
<protein>
    <submittedName>
        <fullName evidence="2">Uncharacterized protein</fullName>
    </submittedName>
</protein>
<keyword evidence="1" id="KW-1133">Transmembrane helix</keyword>
<name>A0A5J4R3N5_9ZZZZ</name>
<proteinExistence type="predicted"/>
<feature type="transmembrane region" description="Helical" evidence="1">
    <location>
        <begin position="12"/>
        <end position="33"/>
    </location>
</feature>
<keyword evidence="1" id="KW-0472">Membrane</keyword>
<reference evidence="2" key="1">
    <citation type="submission" date="2019-03" db="EMBL/GenBank/DDBJ databases">
        <title>Single cell metagenomics reveals metabolic interactions within the superorganism composed of flagellate Streblomastix strix and complex community of Bacteroidetes bacteria on its surface.</title>
        <authorList>
            <person name="Treitli S.C."/>
            <person name="Kolisko M."/>
            <person name="Husnik F."/>
            <person name="Keeling P."/>
            <person name="Hampl V."/>
        </authorList>
    </citation>
    <scope>NUCLEOTIDE SEQUENCE</scope>
    <source>
        <strain evidence="2">STM</strain>
    </source>
</reference>